<dbReference type="GO" id="GO:0003677">
    <property type="term" value="F:DNA binding"/>
    <property type="evidence" value="ECO:0007669"/>
    <property type="project" value="UniProtKB-KW"/>
</dbReference>
<dbReference type="InterPro" id="IPR005471">
    <property type="entry name" value="Tscrpt_reg_IclR_N"/>
</dbReference>
<dbReference type="AlphaFoldDB" id="A0A3N6ZGS8"/>
<evidence type="ECO:0000256" key="1">
    <source>
        <dbReference type="ARBA" id="ARBA00023015"/>
    </source>
</evidence>
<feature type="domain" description="IclR-ED" evidence="5">
    <location>
        <begin position="75"/>
        <end position="264"/>
    </location>
</feature>
<keyword evidence="1" id="KW-0805">Transcription regulation</keyword>
<evidence type="ECO:0000256" key="2">
    <source>
        <dbReference type="ARBA" id="ARBA00023125"/>
    </source>
</evidence>
<reference evidence="6 7" key="1">
    <citation type="submission" date="2018-11" db="EMBL/GenBank/DDBJ databases">
        <authorList>
            <person name="Li F."/>
        </authorList>
    </citation>
    <scope>NUCLEOTIDE SEQUENCE [LARGE SCALE GENOMIC DNA]</scope>
    <source>
        <strain evidence="6 7">YS17T</strain>
    </source>
</reference>
<keyword evidence="3" id="KW-0804">Transcription</keyword>
<name>A0A3N6ZGS8_9ACTN</name>
<feature type="domain" description="HTH iclR-type" evidence="4">
    <location>
        <begin position="12"/>
        <end position="74"/>
    </location>
</feature>
<dbReference type="InterPro" id="IPR036390">
    <property type="entry name" value="WH_DNA-bd_sf"/>
</dbReference>
<evidence type="ECO:0000259" key="5">
    <source>
        <dbReference type="PROSITE" id="PS51078"/>
    </source>
</evidence>
<dbReference type="PANTHER" id="PTHR30136:SF24">
    <property type="entry name" value="HTH-TYPE TRANSCRIPTIONAL REPRESSOR ALLR"/>
    <property type="match status" value="1"/>
</dbReference>
<dbReference type="Gene3D" id="1.10.10.10">
    <property type="entry name" value="Winged helix-like DNA-binding domain superfamily/Winged helix DNA-binding domain"/>
    <property type="match status" value="1"/>
</dbReference>
<dbReference type="InterPro" id="IPR036388">
    <property type="entry name" value="WH-like_DNA-bd_sf"/>
</dbReference>
<dbReference type="InterPro" id="IPR050707">
    <property type="entry name" value="HTH_MetabolicPath_Reg"/>
</dbReference>
<dbReference type="SMART" id="SM00346">
    <property type="entry name" value="HTH_ICLR"/>
    <property type="match status" value="1"/>
</dbReference>
<dbReference type="GO" id="GO:0003700">
    <property type="term" value="F:DNA-binding transcription factor activity"/>
    <property type="evidence" value="ECO:0007669"/>
    <property type="project" value="TreeGrafter"/>
</dbReference>
<dbReference type="RefSeq" id="WP_124235776.1">
    <property type="nucleotide sequence ID" value="NZ_JBHUFI010000009.1"/>
</dbReference>
<comment type="caution">
    <text evidence="6">The sequence shown here is derived from an EMBL/GenBank/DDBJ whole genome shotgun (WGS) entry which is preliminary data.</text>
</comment>
<evidence type="ECO:0000313" key="6">
    <source>
        <dbReference type="EMBL" id="RQN09321.1"/>
    </source>
</evidence>
<protein>
    <submittedName>
        <fullName evidence="6">IclR family transcriptional regulator</fullName>
    </submittedName>
</protein>
<dbReference type="SUPFAM" id="SSF55781">
    <property type="entry name" value="GAF domain-like"/>
    <property type="match status" value="1"/>
</dbReference>
<sequence>MTDERGARSAGDGTVARAMRLLAAVVDAEGPVSVNALADVSSLPASTTHRLLGLLVDTGMVTHDPQLRSYSVGPETYRLAARTLQTVDLPGIIQPVLDRLAGEFGETVIFGLYSPATSTLSFAGRADGDHVLQYRIELNTPTPVLWGASGKAVAAFLPDDELKAAYERESAGSGGGRSVGGAELPSLERLSDDLTIIREQGYVESQGEKLPGARGIAVPVIGPRGVVGSLTLTHPQNRAPAGDTESIVVAMQAGAGDIARYFGAPDRQEKK</sequence>
<dbReference type="Proteomes" id="UP000275225">
    <property type="component" value="Unassembled WGS sequence"/>
</dbReference>
<proteinExistence type="predicted"/>
<dbReference type="InterPro" id="IPR029016">
    <property type="entry name" value="GAF-like_dom_sf"/>
</dbReference>
<dbReference type="GO" id="GO:0045892">
    <property type="term" value="P:negative regulation of DNA-templated transcription"/>
    <property type="evidence" value="ECO:0007669"/>
    <property type="project" value="TreeGrafter"/>
</dbReference>
<organism evidence="6 7">
    <name type="scientific">Aeromicrobium camelliae</name>
    <dbReference type="NCBI Taxonomy" id="1538144"/>
    <lineage>
        <taxon>Bacteria</taxon>
        <taxon>Bacillati</taxon>
        <taxon>Actinomycetota</taxon>
        <taxon>Actinomycetes</taxon>
        <taxon>Propionibacteriales</taxon>
        <taxon>Nocardioidaceae</taxon>
        <taxon>Aeromicrobium</taxon>
    </lineage>
</organism>
<dbReference type="OrthoDB" id="8479143at2"/>
<dbReference type="InterPro" id="IPR014757">
    <property type="entry name" value="Tscrpt_reg_IclR_C"/>
</dbReference>
<accession>A0A3N6ZGS8</accession>
<dbReference type="Pfam" id="PF09339">
    <property type="entry name" value="HTH_IclR"/>
    <property type="match status" value="1"/>
</dbReference>
<dbReference type="PROSITE" id="PS51078">
    <property type="entry name" value="ICLR_ED"/>
    <property type="match status" value="1"/>
</dbReference>
<keyword evidence="2" id="KW-0238">DNA-binding</keyword>
<dbReference type="EMBL" id="RQJX01000003">
    <property type="protein sequence ID" value="RQN09321.1"/>
    <property type="molecule type" value="Genomic_DNA"/>
</dbReference>
<evidence type="ECO:0000313" key="7">
    <source>
        <dbReference type="Proteomes" id="UP000275225"/>
    </source>
</evidence>
<dbReference type="SUPFAM" id="SSF46785">
    <property type="entry name" value="Winged helix' DNA-binding domain"/>
    <property type="match status" value="1"/>
</dbReference>
<evidence type="ECO:0000256" key="3">
    <source>
        <dbReference type="ARBA" id="ARBA00023163"/>
    </source>
</evidence>
<evidence type="ECO:0000259" key="4">
    <source>
        <dbReference type="PROSITE" id="PS51077"/>
    </source>
</evidence>
<dbReference type="Pfam" id="PF01614">
    <property type="entry name" value="IclR_C"/>
    <property type="match status" value="1"/>
</dbReference>
<dbReference type="PANTHER" id="PTHR30136">
    <property type="entry name" value="HELIX-TURN-HELIX TRANSCRIPTIONAL REGULATOR, ICLR FAMILY"/>
    <property type="match status" value="1"/>
</dbReference>
<gene>
    <name evidence="6" type="ORF">EHW97_03500</name>
</gene>
<keyword evidence="7" id="KW-1185">Reference proteome</keyword>
<dbReference type="Gene3D" id="3.30.450.40">
    <property type="match status" value="1"/>
</dbReference>
<dbReference type="PROSITE" id="PS51077">
    <property type="entry name" value="HTH_ICLR"/>
    <property type="match status" value="1"/>
</dbReference>